<feature type="compositionally biased region" description="Low complexity" evidence="1">
    <location>
        <begin position="118"/>
        <end position="136"/>
    </location>
</feature>
<feature type="non-terminal residue" evidence="2">
    <location>
        <position position="1"/>
    </location>
</feature>
<feature type="compositionally biased region" description="Basic and acidic residues" evidence="1">
    <location>
        <begin position="228"/>
        <end position="249"/>
    </location>
</feature>
<feature type="region of interest" description="Disordered" evidence="1">
    <location>
        <begin position="73"/>
        <end position="249"/>
    </location>
</feature>
<dbReference type="AlphaFoldDB" id="A0A1H8DAK1"/>
<protein>
    <submittedName>
        <fullName evidence="2">Uncharacterized protein</fullName>
    </submittedName>
</protein>
<accession>A0A1H8DAK1</accession>
<feature type="compositionally biased region" description="Low complexity" evidence="1">
    <location>
        <begin position="179"/>
        <end position="191"/>
    </location>
</feature>
<name>A0A1H8DAK1_9ACTN</name>
<evidence type="ECO:0000313" key="2">
    <source>
        <dbReference type="EMBL" id="SEN04155.1"/>
    </source>
</evidence>
<evidence type="ECO:0000256" key="1">
    <source>
        <dbReference type="SAM" id="MobiDB-lite"/>
    </source>
</evidence>
<reference evidence="2 3" key="1">
    <citation type="submission" date="2016-10" db="EMBL/GenBank/DDBJ databases">
        <authorList>
            <person name="de Groot N.N."/>
        </authorList>
    </citation>
    <scope>NUCLEOTIDE SEQUENCE [LARGE SCALE GENOMIC DNA]</scope>
    <source>
        <strain evidence="2 3">CGMCC 4.2026</strain>
    </source>
</reference>
<dbReference type="STRING" id="310780.SAMN05216267_10011"/>
<gene>
    <name evidence="2" type="ORF">SAMN05216267_10011</name>
</gene>
<proteinExistence type="predicted"/>
<dbReference type="Proteomes" id="UP000181951">
    <property type="component" value="Unassembled WGS sequence"/>
</dbReference>
<sequence length="249" mass="26106">CSRSSSRPWRCRFVGGVRGHSGSVSSNCACTVLPCPYPGGCTVLRGHTRIVPFRPVPVCGRALAVSHVPRRTVDQREGVGRKCSPQRNVRGPRATTRTNPYAHFRGDASGPPPTPVPTARISGARGTARTTTTARHTATHRKGQDEPRRGAGSPSLRPGGAPNASNPPPAGGRRRTARGRTSPAGARGPPAFGREVPPTRATHHRPVDGDAPQGAGGNPTPQTPGARPDARCARTTEGGPMDRHRTPEA</sequence>
<organism evidence="2 3">
    <name type="scientific">Actinacidiphila rubida</name>
    <dbReference type="NCBI Taxonomy" id="310780"/>
    <lineage>
        <taxon>Bacteria</taxon>
        <taxon>Bacillati</taxon>
        <taxon>Actinomycetota</taxon>
        <taxon>Actinomycetes</taxon>
        <taxon>Kitasatosporales</taxon>
        <taxon>Streptomycetaceae</taxon>
        <taxon>Actinacidiphila</taxon>
    </lineage>
</organism>
<evidence type="ECO:0000313" key="3">
    <source>
        <dbReference type="Proteomes" id="UP000181951"/>
    </source>
</evidence>
<dbReference type="EMBL" id="FODD01000001">
    <property type="protein sequence ID" value="SEN04155.1"/>
    <property type="molecule type" value="Genomic_DNA"/>
</dbReference>
<keyword evidence="3" id="KW-1185">Reference proteome</keyword>